<evidence type="ECO:0000313" key="2">
    <source>
        <dbReference type="Proteomes" id="UP000834106"/>
    </source>
</evidence>
<reference evidence="1" key="1">
    <citation type="submission" date="2023-05" db="EMBL/GenBank/DDBJ databases">
        <authorList>
            <person name="Huff M."/>
        </authorList>
    </citation>
    <scope>NUCLEOTIDE SEQUENCE</scope>
</reference>
<sequence>METISSLFFQSRLFLLSSRRRRPSQTLQPARTWAWGGDATVNAASRPWMVVYVPALAMGGGGLSLNREQKIKRRSALSCCHLSISFEYSLSDVYGWLFGNGMGNAVFLFRTQLSTENEKFWAHQSPLPSPSVLNWDGSHKFSDPQSLHVSTHGVELEEYSKCLIYLTSFDVV</sequence>
<protein>
    <submittedName>
        <fullName evidence="1">Uncharacterized protein</fullName>
    </submittedName>
</protein>
<keyword evidence="2" id="KW-1185">Reference proteome</keyword>
<dbReference type="EMBL" id="OU503037">
    <property type="protein sequence ID" value="CAI9756225.1"/>
    <property type="molecule type" value="Genomic_DNA"/>
</dbReference>
<dbReference type="Proteomes" id="UP000834106">
    <property type="component" value="Chromosome 2"/>
</dbReference>
<dbReference type="AlphaFoldDB" id="A0AAD1YUL6"/>
<evidence type="ECO:0000313" key="1">
    <source>
        <dbReference type="EMBL" id="CAI9756225.1"/>
    </source>
</evidence>
<name>A0AAD1YUL6_9LAMI</name>
<proteinExistence type="predicted"/>
<gene>
    <name evidence="1" type="ORF">FPE_LOCUS3655</name>
</gene>
<organism evidence="1 2">
    <name type="scientific">Fraxinus pennsylvanica</name>
    <dbReference type="NCBI Taxonomy" id="56036"/>
    <lineage>
        <taxon>Eukaryota</taxon>
        <taxon>Viridiplantae</taxon>
        <taxon>Streptophyta</taxon>
        <taxon>Embryophyta</taxon>
        <taxon>Tracheophyta</taxon>
        <taxon>Spermatophyta</taxon>
        <taxon>Magnoliopsida</taxon>
        <taxon>eudicotyledons</taxon>
        <taxon>Gunneridae</taxon>
        <taxon>Pentapetalae</taxon>
        <taxon>asterids</taxon>
        <taxon>lamiids</taxon>
        <taxon>Lamiales</taxon>
        <taxon>Oleaceae</taxon>
        <taxon>Oleeae</taxon>
        <taxon>Fraxinus</taxon>
    </lineage>
</organism>
<accession>A0AAD1YUL6</accession>